<dbReference type="AlphaFoldDB" id="A0AAJ5T2U0"/>
<sequence length="182" mass="19705">MSSNDSGSSALGVIVIAAVVAWGASRGWFYQTGQEWFDTCWASINTKAPTTAAEATAWAQCEPLTKKALFDAGYVFGGNPEYAATPELKALEASCPSNWTDIPLSGVHVLAIDLLQKDGGPQWLDKFLPPDRMIVRTFDKRWPNCNTVRASNGFPKIVQKGDGFDWAAPCQPCEAEKASMGK</sequence>
<evidence type="ECO:0000256" key="1">
    <source>
        <dbReference type="SAM" id="Phobius"/>
    </source>
</evidence>
<evidence type="ECO:0000313" key="3">
    <source>
        <dbReference type="Proteomes" id="UP000268684"/>
    </source>
</evidence>
<keyword evidence="1" id="KW-0812">Transmembrane</keyword>
<organism evidence="2 3">
    <name type="scientific">Burkholderia stabilis</name>
    <dbReference type="NCBI Taxonomy" id="95485"/>
    <lineage>
        <taxon>Bacteria</taxon>
        <taxon>Pseudomonadati</taxon>
        <taxon>Pseudomonadota</taxon>
        <taxon>Betaproteobacteria</taxon>
        <taxon>Burkholderiales</taxon>
        <taxon>Burkholderiaceae</taxon>
        <taxon>Burkholderia</taxon>
        <taxon>Burkholderia cepacia complex</taxon>
    </lineage>
</organism>
<dbReference type="GeneID" id="71060044"/>
<accession>A0AAJ5T2U0</accession>
<reference evidence="2 3" key="1">
    <citation type="submission" date="2017-11" db="EMBL/GenBank/DDBJ databases">
        <authorList>
            <person name="Seth-Smith MB H."/>
        </authorList>
    </citation>
    <scope>NUCLEOTIDE SEQUENCE [LARGE SCALE GENOMIC DNA]</scope>
    <source>
        <strain evidence="2">E</strain>
    </source>
</reference>
<proteinExistence type="predicted"/>
<dbReference type="EMBL" id="LR025742">
    <property type="protein sequence ID" value="VBB10605.1"/>
    <property type="molecule type" value="Genomic_DNA"/>
</dbReference>
<keyword evidence="1" id="KW-1133">Transmembrane helix</keyword>
<name>A0AAJ5T2U0_9BURK</name>
<feature type="transmembrane region" description="Helical" evidence="1">
    <location>
        <begin position="6"/>
        <end position="24"/>
    </location>
</feature>
<evidence type="ECO:0000313" key="2">
    <source>
        <dbReference type="EMBL" id="VBB10605.1"/>
    </source>
</evidence>
<protein>
    <submittedName>
        <fullName evidence="2">Uncharacterized protein</fullName>
    </submittedName>
</protein>
<gene>
    <name evidence="2" type="ORF">BSTAB16_0712</name>
</gene>
<dbReference type="Proteomes" id="UP000268684">
    <property type="component" value="Chromosome I"/>
</dbReference>
<keyword evidence="1" id="KW-0472">Membrane</keyword>
<dbReference type="RefSeq" id="WP_156441841.1">
    <property type="nucleotide sequence ID" value="NZ_LR025742.1"/>
</dbReference>
<keyword evidence="3" id="KW-1185">Reference proteome</keyword>